<reference evidence="2" key="2">
    <citation type="submission" date="2022-12" db="EMBL/GenBank/DDBJ databases">
        <title>Whole genome sequencing of Borrelia miyamotoi strains isolated at the Russian territory.</title>
        <authorList>
            <person name="Kuleshov K.V."/>
            <person name="Platonov A.E."/>
            <person name="Goptar I.A."/>
            <person name="Shipulin G.A."/>
            <person name="Markelov M.L."/>
            <person name="Koetsveld J."/>
            <person name="Kolyasnikova N.M."/>
            <person name="Sarksyan D.S."/>
            <person name="Toporkova M.G."/>
            <person name="Hovius J.W."/>
        </authorList>
    </citation>
    <scope>NUCLEOTIDE SEQUENCE</scope>
    <source>
        <strain evidence="1">Yekat-1</strain>
        <strain evidence="2">Yekat-76</strain>
        <plasmid evidence="2">lp72</plasmid>
        <plasmid evidence="1">pYekat-1-lp72</plasmid>
    </source>
</reference>
<evidence type="ECO:0000313" key="1">
    <source>
        <dbReference type="EMBL" id="ATQ16426.1"/>
    </source>
</evidence>
<sequence>MSENLFNNDEFINVIRESLSLESPIPEYYHFFDNGQIESSDASFASERVVKWHSSIADLPTLKVNDFSTVSAIKFKRQVVFVNYLPFQYAFTYYAPDGKFDIQSVNNINMKEGLRYSLNEIHKLLSVHYLRGGLCFPGEEKNRRTLLVDESNRETMYGLLNIPGQIDATVNIINNADLLRVCRDKVGQINLEDERRVPFKVLTTPKIKALLLERLLNNHYSYKDMLFDILRAINNDADIQLETTNLLLDEMLIYPRSSKLVLLKDGHPPILNAYTQMSSSNFRTSFLDFSIGTILASENSILRLKIEWS</sequence>
<dbReference type="EMBL" id="CP024334">
    <property type="protein sequence ID" value="ATQ16426.1"/>
    <property type="molecule type" value="Genomic_DNA"/>
</dbReference>
<dbReference type="EMBL" id="CP036558">
    <property type="protein sequence ID" value="QBK62408.1"/>
    <property type="molecule type" value="Genomic_DNA"/>
</dbReference>
<accession>A0AAP8YSA0</accession>
<keyword evidence="3" id="KW-1185">Reference proteome</keyword>
<dbReference type="AlphaFoldDB" id="A0AAP8YSA0"/>
<name>A0AAP8YSA0_9SPIR</name>
<evidence type="ECO:0000313" key="4">
    <source>
        <dbReference type="Proteomes" id="UP000291995"/>
    </source>
</evidence>
<geneLocation type="plasmid" evidence="2 4">
    <name>lp72</name>
</geneLocation>
<keyword evidence="2" id="KW-0614">Plasmid</keyword>
<dbReference type="RefSeq" id="WP_025444137.1">
    <property type="nucleotide sequence ID" value="NZ_CP024206.2"/>
</dbReference>
<protein>
    <submittedName>
        <fullName evidence="2">Uncharacterized protein</fullName>
    </submittedName>
</protein>
<geneLocation type="plasmid" evidence="1 3">
    <name>pYekat-1-lp72</name>
</geneLocation>
<dbReference type="Proteomes" id="UP000230633">
    <property type="component" value="Plasmid pYekat-1-lp72"/>
</dbReference>
<dbReference type="Proteomes" id="UP000291995">
    <property type="component" value="Plasmid lp72"/>
</dbReference>
<reference evidence="4" key="1">
    <citation type="submission" date="2019-03" db="EMBL/GenBank/DDBJ databases">
        <title>Whole genome sequencing of Borrelia miyamotoi strains isolated at the Russian territory.</title>
        <authorList>
            <person name="Kuleshov K.V."/>
            <person name="Platonov A.E."/>
            <person name="Goptar I.A."/>
            <person name="Shipulin G.A."/>
            <person name="Markelov M.L."/>
            <person name="Koetsveld J."/>
            <person name="Kolyasnikova N.M."/>
            <person name="Sarksyan D.S."/>
            <person name="Toporkova M.G."/>
            <person name="Hovius J.W."/>
        </authorList>
    </citation>
    <scope>NUCLEOTIDE SEQUENCE [LARGE SCALE GENOMIC DNA]</scope>
    <source>
        <strain evidence="3">Yekat-1</strain>
        <strain evidence="4">Yekat-76</strain>
        <plasmid evidence="4">lp72</plasmid>
        <plasmid evidence="3">pYekat-1-lp72</plasmid>
    </source>
</reference>
<organism evidence="2 4">
    <name type="scientific">Borrelia miyamotoi</name>
    <dbReference type="NCBI Taxonomy" id="47466"/>
    <lineage>
        <taxon>Bacteria</taxon>
        <taxon>Pseudomonadati</taxon>
        <taxon>Spirochaetota</taxon>
        <taxon>Spirochaetia</taxon>
        <taxon>Spirochaetales</taxon>
        <taxon>Borreliaceae</taxon>
        <taxon>Borrelia</taxon>
    </lineage>
</organism>
<evidence type="ECO:0000313" key="3">
    <source>
        <dbReference type="Proteomes" id="UP000230633"/>
    </source>
</evidence>
<evidence type="ECO:0000313" key="2">
    <source>
        <dbReference type="EMBL" id="QBK62408.1"/>
    </source>
</evidence>
<gene>
    <name evidence="1" type="ORF">CNO13_04385</name>
    <name evidence="2" type="ORF">EZU67_04365</name>
</gene>
<proteinExistence type="predicted"/>